<dbReference type="Pfam" id="PF03176">
    <property type="entry name" value="MMPL"/>
    <property type="match status" value="2"/>
</dbReference>
<dbReference type="PANTHER" id="PTHR33406:SF6">
    <property type="entry name" value="MEMBRANE PROTEIN YDGH-RELATED"/>
    <property type="match status" value="1"/>
</dbReference>
<dbReference type="Proteomes" id="UP001139157">
    <property type="component" value="Unassembled WGS sequence"/>
</dbReference>
<evidence type="ECO:0000256" key="6">
    <source>
        <dbReference type="ARBA" id="ARBA00023136"/>
    </source>
</evidence>
<dbReference type="GO" id="GO:0005886">
    <property type="term" value="C:plasma membrane"/>
    <property type="evidence" value="ECO:0007669"/>
    <property type="project" value="UniProtKB-SubCell"/>
</dbReference>
<dbReference type="AlphaFoldDB" id="A0A9X2E2R5"/>
<feature type="transmembrane region" description="Helical" evidence="7">
    <location>
        <begin position="587"/>
        <end position="609"/>
    </location>
</feature>
<gene>
    <name evidence="9" type="ORF">NDR86_06860</name>
</gene>
<keyword evidence="3" id="KW-1003">Cell membrane</keyword>
<comment type="subcellular location">
    <subcellularLocation>
        <location evidence="1">Cell membrane</location>
        <topology evidence="1">Multi-pass membrane protein</topology>
    </subcellularLocation>
</comment>
<evidence type="ECO:0000313" key="9">
    <source>
        <dbReference type="EMBL" id="MCM6773189.1"/>
    </source>
</evidence>
<evidence type="ECO:0000256" key="2">
    <source>
        <dbReference type="ARBA" id="ARBA00010157"/>
    </source>
</evidence>
<comment type="caution">
    <text evidence="9">The sequence shown here is derived from an EMBL/GenBank/DDBJ whole genome shotgun (WGS) entry which is preliminary data.</text>
</comment>
<feature type="transmembrane region" description="Helical" evidence="7">
    <location>
        <begin position="479"/>
        <end position="498"/>
    </location>
</feature>
<dbReference type="InterPro" id="IPR000731">
    <property type="entry name" value="SSD"/>
</dbReference>
<feature type="transmembrane region" description="Helical" evidence="7">
    <location>
        <begin position="505"/>
        <end position="525"/>
    </location>
</feature>
<evidence type="ECO:0000256" key="5">
    <source>
        <dbReference type="ARBA" id="ARBA00022989"/>
    </source>
</evidence>
<proteinExistence type="inferred from homology"/>
<feature type="transmembrane region" description="Helical" evidence="7">
    <location>
        <begin position="537"/>
        <end position="560"/>
    </location>
</feature>
<evidence type="ECO:0000256" key="7">
    <source>
        <dbReference type="SAM" id="Phobius"/>
    </source>
</evidence>
<feature type="transmembrane region" description="Helical" evidence="7">
    <location>
        <begin position="262"/>
        <end position="285"/>
    </location>
</feature>
<evidence type="ECO:0000256" key="3">
    <source>
        <dbReference type="ARBA" id="ARBA00022475"/>
    </source>
</evidence>
<evidence type="ECO:0000313" key="10">
    <source>
        <dbReference type="Proteomes" id="UP001139157"/>
    </source>
</evidence>
<evidence type="ECO:0000256" key="1">
    <source>
        <dbReference type="ARBA" id="ARBA00004651"/>
    </source>
</evidence>
<evidence type="ECO:0000259" key="8">
    <source>
        <dbReference type="PROSITE" id="PS50156"/>
    </source>
</evidence>
<dbReference type="InterPro" id="IPR050545">
    <property type="entry name" value="Mycobact_MmpL"/>
</dbReference>
<dbReference type="InterPro" id="IPR004869">
    <property type="entry name" value="MMPL_dom"/>
</dbReference>
<feature type="transmembrane region" description="Helical" evidence="7">
    <location>
        <begin position="187"/>
        <end position="209"/>
    </location>
</feature>
<feature type="transmembrane region" description="Helical" evidence="7">
    <location>
        <begin position="230"/>
        <end position="256"/>
    </location>
</feature>
<comment type="similarity">
    <text evidence="2">Belongs to the resistance-nodulation-cell division (RND) (TC 2.A.6) family. MmpL subfamily.</text>
</comment>
<dbReference type="Gene3D" id="1.20.1640.10">
    <property type="entry name" value="Multidrug efflux transporter AcrB transmembrane domain"/>
    <property type="match status" value="2"/>
</dbReference>
<protein>
    <submittedName>
        <fullName evidence="9">MMPL family transporter</fullName>
    </submittedName>
</protein>
<feature type="transmembrane region" description="Helical" evidence="7">
    <location>
        <begin position="317"/>
        <end position="337"/>
    </location>
</feature>
<keyword evidence="5 7" id="KW-1133">Transmembrane helix</keyword>
<keyword evidence="6 7" id="KW-0472">Membrane</keyword>
<dbReference type="SUPFAM" id="SSF82866">
    <property type="entry name" value="Multidrug efflux transporter AcrB transmembrane domain"/>
    <property type="match status" value="2"/>
</dbReference>
<reference evidence="9" key="1">
    <citation type="submission" date="2022-06" db="EMBL/GenBank/DDBJ databases">
        <title>Novel species in genus nocardia.</title>
        <authorList>
            <person name="Li F."/>
        </authorList>
    </citation>
    <scope>NUCLEOTIDE SEQUENCE</scope>
    <source>
        <strain evidence="9">CDC141</strain>
    </source>
</reference>
<dbReference type="PROSITE" id="PS50156">
    <property type="entry name" value="SSD"/>
    <property type="match status" value="1"/>
</dbReference>
<sequence length="666" mass="69664">MQAQRLAQDKFVGSQDATGTIVVRRTDGGALSADDQGRAQALADALNAARIDRVVGVQTGPQALSENRKVQLLGVQFRGVVTDKAVLDAVKSLRAESAKVVADSGLTTELTGDPALVVDNQEAYDKAFMIVGFVTVLLVIVLLLLIYRSPIAALLPIVSVGLVSAVAPGAIALMAKAANLRVDQSLQVMLTVVLFGVGTDYILFLLFRYRELLRDGMEPKRALELAVRRVAEVITSAAAAIVVTFLTLLAAIFGLLHGLGPGLAMAVGIMAIAALTLVPGIVALIGPRVFWPSKSWQKQPKGTVFARIGGFSARRPGLVAGSAAGLLVVLALGMTSYKVDFDQFSQLPGDTESAHGFQNLQKGFPAGALSPTLVYLNSTDGAPIAAGEIDRISAELQQVPGVGGIMPTATGAAGQPSADGKTAQISVLLKDNPYSNSALDVIAPLRDRAHALARPGTEILVAGPTAMYADIRSANDRDIGVIFPLTVVLIILILAALLRSLVAPLYLMVAVLLSFFATMGATAFLVTEVQDRSGVGFTLLTTLYLFVVAIGTDYNILIVARLREEAQRDKSPREAAALAVSHGGPSVAAAGLILGGTFSALLLAGVAYLTQLGFAVTLGVALSAFVMSVLLVPALTALIGNAAWWPGLRHPQPRGRVARWRARVDA</sequence>
<accession>A0A9X2E2R5</accession>
<feature type="domain" description="SSD" evidence="8">
    <location>
        <begin position="508"/>
        <end position="637"/>
    </location>
</feature>
<name>A0A9X2E2R5_9NOCA</name>
<dbReference type="PANTHER" id="PTHR33406">
    <property type="entry name" value="MEMBRANE PROTEIN MJ1562-RELATED"/>
    <property type="match status" value="1"/>
</dbReference>
<evidence type="ECO:0000256" key="4">
    <source>
        <dbReference type="ARBA" id="ARBA00022692"/>
    </source>
</evidence>
<feature type="transmembrane region" description="Helical" evidence="7">
    <location>
        <begin position="127"/>
        <end position="147"/>
    </location>
</feature>
<feature type="transmembrane region" description="Helical" evidence="7">
    <location>
        <begin position="615"/>
        <end position="644"/>
    </location>
</feature>
<organism evidence="9 10">
    <name type="scientific">Nocardia pulmonis</name>
    <dbReference type="NCBI Taxonomy" id="2951408"/>
    <lineage>
        <taxon>Bacteria</taxon>
        <taxon>Bacillati</taxon>
        <taxon>Actinomycetota</taxon>
        <taxon>Actinomycetes</taxon>
        <taxon>Mycobacteriales</taxon>
        <taxon>Nocardiaceae</taxon>
        <taxon>Nocardia</taxon>
    </lineage>
</organism>
<keyword evidence="4 7" id="KW-0812">Transmembrane</keyword>
<feature type="transmembrane region" description="Helical" evidence="7">
    <location>
        <begin position="154"/>
        <end position="175"/>
    </location>
</feature>
<dbReference type="EMBL" id="JAMRXG010000002">
    <property type="protein sequence ID" value="MCM6773189.1"/>
    <property type="molecule type" value="Genomic_DNA"/>
</dbReference>
<keyword evidence="10" id="KW-1185">Reference proteome</keyword>